<comment type="caution">
    <text evidence="1">The sequence shown here is derived from an EMBL/GenBank/DDBJ whole genome shotgun (WGS) entry which is preliminary data.</text>
</comment>
<gene>
    <name evidence="1" type="ORF">C5U48_08265</name>
</gene>
<dbReference type="AlphaFoldDB" id="A0A9X7NZ61"/>
<organism evidence="1 2">
    <name type="scientific">Mycolicibacter virginiensis</name>
    <dbReference type="NCBI Taxonomy" id="1795032"/>
    <lineage>
        <taxon>Bacteria</taxon>
        <taxon>Bacillati</taxon>
        <taxon>Actinomycetota</taxon>
        <taxon>Actinomycetes</taxon>
        <taxon>Mycobacteriales</taxon>
        <taxon>Mycobacteriaceae</taxon>
        <taxon>Mycolicibacter</taxon>
    </lineage>
</organism>
<evidence type="ECO:0000313" key="1">
    <source>
        <dbReference type="EMBL" id="PQM52732.1"/>
    </source>
</evidence>
<evidence type="ECO:0000313" key="2">
    <source>
        <dbReference type="Proteomes" id="UP000237911"/>
    </source>
</evidence>
<sequence>MSGDVRRIGVGAGLVGGAVAVALTVGLGGAHAGAADQLAGVAAAGGGADSTDLLVIAGANFLDAKDVITGIDTSELSGTLLSAVETAQRIPDILDRVVFIVDDRLAPAESAILAHSGSISSLVDQLFFAPLNQQWADASESMLNAANAFDSAIEDGSVPGAVTASFQMLGITFSETIPAAIASMPIVWIGSFLDDVMPTAELFDFSL</sequence>
<dbReference type="EMBL" id="PUEV01000033">
    <property type="protein sequence ID" value="PQM52732.1"/>
    <property type="molecule type" value="Genomic_DNA"/>
</dbReference>
<keyword evidence="2" id="KW-1185">Reference proteome</keyword>
<reference evidence="1 2" key="1">
    <citation type="submission" date="2018-02" db="EMBL/GenBank/DDBJ databases">
        <title>Draft genome sequence of Mycobacterium virginiense isolated from mud of a swine farm in Japan.</title>
        <authorList>
            <person name="Ohya K."/>
        </authorList>
    </citation>
    <scope>NUCLEOTIDE SEQUENCE [LARGE SCALE GENOMIC DNA]</scope>
    <source>
        <strain evidence="1 2">GF75</strain>
    </source>
</reference>
<proteinExistence type="predicted"/>
<name>A0A9X7NZ61_9MYCO</name>
<dbReference type="Proteomes" id="UP000237911">
    <property type="component" value="Unassembled WGS sequence"/>
</dbReference>
<protein>
    <submittedName>
        <fullName evidence="1">Uncharacterized protein</fullName>
    </submittedName>
</protein>
<accession>A0A9X7NZ61</accession>